<dbReference type="SFLD" id="SFLDS00003">
    <property type="entry name" value="Haloacid_Dehalogenase"/>
    <property type="match status" value="1"/>
</dbReference>
<dbReference type="InterPro" id="IPR036412">
    <property type="entry name" value="HAD-like_sf"/>
</dbReference>
<dbReference type="InterPro" id="IPR023214">
    <property type="entry name" value="HAD_sf"/>
</dbReference>
<organism evidence="2 3">
    <name type="scientific">Candidatus Blautia merdavium</name>
    <dbReference type="NCBI Taxonomy" id="2838494"/>
    <lineage>
        <taxon>Bacteria</taxon>
        <taxon>Bacillati</taxon>
        <taxon>Bacillota</taxon>
        <taxon>Clostridia</taxon>
        <taxon>Lachnospirales</taxon>
        <taxon>Lachnospiraceae</taxon>
        <taxon>Blautia</taxon>
    </lineage>
</organism>
<protein>
    <submittedName>
        <fullName evidence="2">HAD family phosphatase</fullName>
    </submittedName>
</protein>
<evidence type="ECO:0000256" key="1">
    <source>
        <dbReference type="SAM" id="Phobius"/>
    </source>
</evidence>
<feature type="transmembrane region" description="Helical" evidence="1">
    <location>
        <begin position="7"/>
        <end position="29"/>
    </location>
</feature>
<keyword evidence="1" id="KW-0472">Membrane</keyword>
<dbReference type="Pfam" id="PF00702">
    <property type="entry name" value="Hydrolase"/>
    <property type="match status" value="1"/>
</dbReference>
<dbReference type="PANTHER" id="PTHR43611:SF3">
    <property type="entry name" value="FLAVIN MONONUCLEOTIDE HYDROLASE 1, CHLOROPLATIC"/>
    <property type="match status" value="1"/>
</dbReference>
<accession>A0A9D2TCJ6</accession>
<dbReference type="AlphaFoldDB" id="A0A9D2TCJ6"/>
<dbReference type="EMBL" id="DWVZ01000146">
    <property type="protein sequence ID" value="HJC64091.1"/>
    <property type="molecule type" value="Genomic_DNA"/>
</dbReference>
<keyword evidence="1" id="KW-1133">Transmembrane helix</keyword>
<feature type="transmembrane region" description="Helical" evidence="1">
    <location>
        <begin position="35"/>
        <end position="59"/>
    </location>
</feature>
<gene>
    <name evidence="2" type="ORF">H9753_10820</name>
</gene>
<reference evidence="2" key="2">
    <citation type="submission" date="2021-04" db="EMBL/GenBank/DDBJ databases">
        <authorList>
            <person name="Gilroy R."/>
        </authorList>
    </citation>
    <scope>NUCLEOTIDE SEQUENCE</scope>
    <source>
        <strain evidence="2">ChiBcec2-3848</strain>
    </source>
</reference>
<dbReference type="PANTHER" id="PTHR43611">
    <property type="entry name" value="ALPHA-D-GLUCOSE 1-PHOSPHATE PHOSPHATASE"/>
    <property type="match status" value="1"/>
</dbReference>
<dbReference type="InterPro" id="IPR006439">
    <property type="entry name" value="HAD-SF_hydro_IA"/>
</dbReference>
<sequence length="277" mass="31568">MKNLKRLLAMIGIVLLAGMYVLTFIFALIDSSKAGNLLMASLFATVFIPILLYAISLIYKWTRGREDLIPQISEEGSDINTVIFDIGNVLVSYDPMKPMRELKYDEATAAAVANAIFLSPQWAEADRGVLTEEELLQAFLKNDPAREKEIREAFSCMGKTIKEYSYTRGWLKYLKRRGYKIYILSNFSEPLYRQAANEMRFLDLVDGGYMSWQVHLLKPQPEFYQKLIQDFDIDPSRAVFLDDVLENVAEARAQGLHAVHFTGRKNALQALAEFGVK</sequence>
<dbReference type="Gene3D" id="3.40.50.1000">
    <property type="entry name" value="HAD superfamily/HAD-like"/>
    <property type="match status" value="1"/>
</dbReference>
<dbReference type="Proteomes" id="UP000823886">
    <property type="component" value="Unassembled WGS sequence"/>
</dbReference>
<dbReference type="InterPro" id="IPR023198">
    <property type="entry name" value="PGP-like_dom2"/>
</dbReference>
<keyword evidence="1" id="KW-0812">Transmembrane</keyword>
<evidence type="ECO:0000313" key="3">
    <source>
        <dbReference type="Proteomes" id="UP000823886"/>
    </source>
</evidence>
<proteinExistence type="predicted"/>
<dbReference type="SUPFAM" id="SSF56784">
    <property type="entry name" value="HAD-like"/>
    <property type="match status" value="1"/>
</dbReference>
<dbReference type="PRINTS" id="PR00413">
    <property type="entry name" value="HADHALOGNASE"/>
</dbReference>
<dbReference type="NCBIfam" id="TIGR01509">
    <property type="entry name" value="HAD-SF-IA-v3"/>
    <property type="match status" value="1"/>
</dbReference>
<evidence type="ECO:0000313" key="2">
    <source>
        <dbReference type="EMBL" id="HJC64091.1"/>
    </source>
</evidence>
<comment type="caution">
    <text evidence="2">The sequence shown here is derived from an EMBL/GenBank/DDBJ whole genome shotgun (WGS) entry which is preliminary data.</text>
</comment>
<dbReference type="SFLD" id="SFLDG01129">
    <property type="entry name" value="C1.5:_HAD__Beta-PGM__Phosphata"/>
    <property type="match status" value="1"/>
</dbReference>
<reference evidence="2" key="1">
    <citation type="journal article" date="2021" name="PeerJ">
        <title>Extensive microbial diversity within the chicken gut microbiome revealed by metagenomics and culture.</title>
        <authorList>
            <person name="Gilroy R."/>
            <person name="Ravi A."/>
            <person name="Getino M."/>
            <person name="Pursley I."/>
            <person name="Horton D.L."/>
            <person name="Alikhan N.F."/>
            <person name="Baker D."/>
            <person name="Gharbi K."/>
            <person name="Hall N."/>
            <person name="Watson M."/>
            <person name="Adriaenssens E.M."/>
            <person name="Foster-Nyarko E."/>
            <person name="Jarju S."/>
            <person name="Secka A."/>
            <person name="Antonio M."/>
            <person name="Oren A."/>
            <person name="Chaudhuri R.R."/>
            <person name="La Ragione R."/>
            <person name="Hildebrand F."/>
            <person name="Pallen M.J."/>
        </authorList>
    </citation>
    <scope>NUCLEOTIDE SEQUENCE</scope>
    <source>
        <strain evidence="2">ChiBcec2-3848</strain>
    </source>
</reference>
<name>A0A9D2TCJ6_9FIRM</name>
<dbReference type="CDD" id="cd02603">
    <property type="entry name" value="HAD_sEH-N_like"/>
    <property type="match status" value="1"/>
</dbReference>
<dbReference type="Gene3D" id="1.10.150.240">
    <property type="entry name" value="Putative phosphatase, domain 2"/>
    <property type="match status" value="1"/>
</dbReference>